<feature type="transmembrane region" description="Helical" evidence="1">
    <location>
        <begin position="35"/>
        <end position="56"/>
    </location>
</feature>
<protein>
    <submittedName>
        <fullName evidence="2">Uncharacterized protein</fullName>
    </submittedName>
</protein>
<proteinExistence type="predicted"/>
<dbReference type="EMBL" id="CP118848">
    <property type="protein sequence ID" value="WHI60045.1"/>
    <property type="molecule type" value="Genomic_DNA"/>
</dbReference>
<organism evidence="2 3">
    <name type="scientific">Mammaliicoccus lentus</name>
    <name type="common">Staphylococcus lentus</name>
    <dbReference type="NCBI Taxonomy" id="42858"/>
    <lineage>
        <taxon>Bacteria</taxon>
        <taxon>Bacillati</taxon>
        <taxon>Bacillota</taxon>
        <taxon>Bacilli</taxon>
        <taxon>Bacillales</taxon>
        <taxon>Staphylococcaceae</taxon>
        <taxon>Mammaliicoccus</taxon>
    </lineage>
</organism>
<evidence type="ECO:0000313" key="2">
    <source>
        <dbReference type="EMBL" id="WHI60045.1"/>
    </source>
</evidence>
<keyword evidence="1" id="KW-0472">Membrane</keyword>
<evidence type="ECO:0000313" key="3">
    <source>
        <dbReference type="Proteomes" id="UP001223261"/>
    </source>
</evidence>
<accession>A0AAX3W4Z3</accession>
<gene>
    <name evidence="2" type="ORF">PYH69_15425</name>
</gene>
<keyword evidence="1" id="KW-0812">Transmembrane</keyword>
<dbReference type="AlphaFoldDB" id="A0AAX3W4Z3"/>
<dbReference type="RefSeq" id="WP_282862275.1">
    <property type="nucleotide sequence ID" value="NZ_CP118848.1"/>
</dbReference>
<feature type="transmembrane region" description="Helical" evidence="1">
    <location>
        <begin position="68"/>
        <end position="90"/>
    </location>
</feature>
<evidence type="ECO:0000256" key="1">
    <source>
        <dbReference type="SAM" id="Phobius"/>
    </source>
</evidence>
<dbReference type="Proteomes" id="UP001223261">
    <property type="component" value="Chromosome"/>
</dbReference>
<feature type="transmembrane region" description="Helical" evidence="1">
    <location>
        <begin position="7"/>
        <end position="23"/>
    </location>
</feature>
<keyword evidence="1" id="KW-1133">Transmembrane helix</keyword>
<reference evidence="2" key="1">
    <citation type="journal article" date="2023" name="Antibiotics">
        <title>Prevalence and Molecular Characterization of Methicillin-Resistant Staphylococci (MRS) and Mammaliicocci (MRM) in Dromedary Camels from Algeria: First Detection of SCCmec-mecC Hybrid in Methicillin-Resistant Mammaliicoccus lentus.</title>
        <authorList>
            <person name="Belhout C."/>
            <person name="Boyen F."/>
            <person name="Vereecke N."/>
            <person name="Theuns S."/>
            <person name="Taibi N."/>
            <person name="Stegger M."/>
            <person name="de la Fe-Rodriguez P.Y."/>
            <person name="Bouayad L."/>
            <person name="Elgroud R."/>
            <person name="Butaye P."/>
        </authorList>
    </citation>
    <scope>NUCLEOTIDE SEQUENCE</scope>
    <source>
        <strain evidence="2">7048</strain>
    </source>
</reference>
<sequence>MYRKINLFIVFLILLLSIITTFLDQKTSFFNNLTALLYIQFVLSISVNIFLLKYIFDFEIIRRLLDRTHILFQYFIYTAFLILTMFMIISFDFTDINLLGLIFSLLFLFIFSFLTQLLICETISKVYLRNKVSVYFSALAMFILFTLLILPNYLQ</sequence>
<feature type="transmembrane region" description="Helical" evidence="1">
    <location>
        <begin position="132"/>
        <end position="154"/>
    </location>
</feature>
<name>A0AAX3W4Z3_MAMLE</name>
<feature type="transmembrane region" description="Helical" evidence="1">
    <location>
        <begin position="96"/>
        <end position="120"/>
    </location>
</feature>